<sequence>MSGGASHDTVSHEAVNTEETKPAEPAFSVVKGSPTDDEVAALVAVLSAAAADAAQTPESTRPPELWGAPVSMHRGDSPFSPYSFVHLSVPRA</sequence>
<name>A0A5A7SAU8_9NOCA</name>
<comment type="caution">
    <text evidence="2">The sequence shown here is derived from an EMBL/GenBank/DDBJ whole genome shotgun (WGS) entry which is preliminary data.</text>
</comment>
<proteinExistence type="predicted"/>
<dbReference type="GO" id="GO:0004658">
    <property type="term" value="F:propionyl-CoA carboxylase activity"/>
    <property type="evidence" value="ECO:0007669"/>
    <property type="project" value="InterPro"/>
</dbReference>
<organism evidence="2 3">
    <name type="scientific">Antrihabitans cavernicola</name>
    <dbReference type="NCBI Taxonomy" id="2495913"/>
    <lineage>
        <taxon>Bacteria</taxon>
        <taxon>Bacillati</taxon>
        <taxon>Actinomycetota</taxon>
        <taxon>Actinomycetes</taxon>
        <taxon>Mycobacteriales</taxon>
        <taxon>Nocardiaceae</taxon>
        <taxon>Antrihabitans</taxon>
    </lineage>
</organism>
<dbReference type="Pfam" id="PF13822">
    <property type="entry name" value="ACC_epsilon"/>
    <property type="match status" value="1"/>
</dbReference>
<dbReference type="GO" id="GO:0003989">
    <property type="term" value="F:acetyl-CoA carboxylase activity"/>
    <property type="evidence" value="ECO:0007669"/>
    <property type="project" value="InterPro"/>
</dbReference>
<protein>
    <submittedName>
        <fullName evidence="2">Acyl-CoA carboxylase subunit epsilon</fullName>
    </submittedName>
</protein>
<dbReference type="EMBL" id="VLNY01000005">
    <property type="protein sequence ID" value="KAA0022634.1"/>
    <property type="molecule type" value="Genomic_DNA"/>
</dbReference>
<gene>
    <name evidence="2" type="ORF">FOY51_13175</name>
</gene>
<dbReference type="OrthoDB" id="4377572at2"/>
<evidence type="ECO:0000313" key="3">
    <source>
        <dbReference type="Proteomes" id="UP000322244"/>
    </source>
</evidence>
<keyword evidence="3" id="KW-1185">Reference proteome</keyword>
<dbReference type="Proteomes" id="UP000322244">
    <property type="component" value="Unassembled WGS sequence"/>
</dbReference>
<dbReference type="InterPro" id="IPR032716">
    <property type="entry name" value="ACC_epsilon"/>
</dbReference>
<feature type="region of interest" description="Disordered" evidence="1">
    <location>
        <begin position="1"/>
        <end position="31"/>
    </location>
</feature>
<accession>A0A5A7SAU8</accession>
<evidence type="ECO:0000313" key="2">
    <source>
        <dbReference type="EMBL" id="KAA0022634.1"/>
    </source>
</evidence>
<evidence type="ECO:0000256" key="1">
    <source>
        <dbReference type="SAM" id="MobiDB-lite"/>
    </source>
</evidence>
<dbReference type="AlphaFoldDB" id="A0A5A7SAU8"/>
<reference evidence="2 3" key="1">
    <citation type="submission" date="2019-07" db="EMBL/GenBank/DDBJ databases">
        <title>Rhodococcus cavernicolus sp. nov., isolated from a cave.</title>
        <authorList>
            <person name="Lee S.D."/>
        </authorList>
    </citation>
    <scope>NUCLEOTIDE SEQUENCE [LARGE SCALE GENOMIC DNA]</scope>
    <source>
        <strain evidence="2 3">C1-24</strain>
    </source>
</reference>